<proteinExistence type="predicted"/>
<feature type="signal peptide" evidence="1">
    <location>
        <begin position="1"/>
        <end position="21"/>
    </location>
</feature>
<reference evidence="2 3" key="1">
    <citation type="submission" date="2018-05" db="EMBL/GenBank/DDBJ databases">
        <title>Marinifilum breve JC075T sp. nov., a marine bacterium isolated from Yongle Blue Hole in the South China Sea.</title>
        <authorList>
            <person name="Fu T."/>
        </authorList>
    </citation>
    <scope>NUCLEOTIDE SEQUENCE [LARGE SCALE GENOMIC DNA]</scope>
    <source>
        <strain evidence="2 3">JC075</strain>
    </source>
</reference>
<sequence length="313" mass="35189">MKKIQLILLAVIICIGNYASAQHSSKRFMVKSGYVEMKLDGTTKGQRLIWFDDYGKLYKEEVKSETKVKVFGIESSEKAHTLTIVKDGVIYNVNQMDQTGTKLETGISSEYYAAFENMSDAQKEEFADEMLEAFGGQRLGTEKFFNRTCEKVKALGTTVWSYKGVVLKSEAKMLGIESSEVAVKFDENIKIASSTFDVPGNISWGEPEMRMGQALDMFSGEEMDYDSDDEEVFPVEYPYNEFQVAVGKVKYSNFIKSAVFNVDGQYVASFTKTMTENFTIVASSDKGIDSNEAQEEMAAYSHFTHAGKKDAFW</sequence>
<feature type="chain" id="PRO_5015868928" description="DUF4412 domain-containing protein" evidence="1">
    <location>
        <begin position="22"/>
        <end position="313"/>
    </location>
</feature>
<protein>
    <recommendedName>
        <fullName evidence="4">DUF4412 domain-containing protein</fullName>
    </recommendedName>
</protein>
<keyword evidence="3" id="KW-1185">Reference proteome</keyword>
<evidence type="ECO:0008006" key="4">
    <source>
        <dbReference type="Google" id="ProtNLM"/>
    </source>
</evidence>
<accession>A0A2V4A206</accession>
<comment type="caution">
    <text evidence="2">The sequence shown here is derived from an EMBL/GenBank/DDBJ whole genome shotgun (WGS) entry which is preliminary data.</text>
</comment>
<gene>
    <name evidence="2" type="ORF">DF185_01585</name>
</gene>
<name>A0A2V4A206_9BACT</name>
<dbReference type="OrthoDB" id="5372426at2"/>
<keyword evidence="1" id="KW-0732">Signal</keyword>
<dbReference type="EMBL" id="QFLI01000001">
    <property type="protein sequence ID" value="PXY02809.1"/>
    <property type="molecule type" value="Genomic_DNA"/>
</dbReference>
<organism evidence="2 3">
    <name type="scientific">Marinifilum breve</name>
    <dbReference type="NCBI Taxonomy" id="2184082"/>
    <lineage>
        <taxon>Bacteria</taxon>
        <taxon>Pseudomonadati</taxon>
        <taxon>Bacteroidota</taxon>
        <taxon>Bacteroidia</taxon>
        <taxon>Marinilabiliales</taxon>
        <taxon>Marinifilaceae</taxon>
    </lineage>
</organism>
<evidence type="ECO:0000313" key="2">
    <source>
        <dbReference type="EMBL" id="PXY02809.1"/>
    </source>
</evidence>
<evidence type="ECO:0000313" key="3">
    <source>
        <dbReference type="Proteomes" id="UP000248079"/>
    </source>
</evidence>
<dbReference type="AlphaFoldDB" id="A0A2V4A206"/>
<evidence type="ECO:0000256" key="1">
    <source>
        <dbReference type="SAM" id="SignalP"/>
    </source>
</evidence>
<dbReference type="RefSeq" id="WP_110358968.1">
    <property type="nucleotide sequence ID" value="NZ_QFLI01000001.1"/>
</dbReference>
<dbReference type="Proteomes" id="UP000248079">
    <property type="component" value="Unassembled WGS sequence"/>
</dbReference>